<comment type="caution">
    <text evidence="1">The sequence shown here is derived from an EMBL/GenBank/DDBJ whole genome shotgun (WGS) entry which is preliminary data.</text>
</comment>
<sequence length="59" mass="6935">MKEEKSLRPRVTIESKGQTTLKSITLEQYYKELMHETTVNTYQYAGSTEEKNMNTSCRK</sequence>
<gene>
    <name evidence="1" type="ORF">S01H1_59168</name>
</gene>
<reference evidence="1" key="1">
    <citation type="journal article" date="2014" name="Front. Microbiol.">
        <title>High frequency of phylogenetically diverse reductive dehalogenase-homologous genes in deep subseafloor sedimentary metagenomes.</title>
        <authorList>
            <person name="Kawai M."/>
            <person name="Futagami T."/>
            <person name="Toyoda A."/>
            <person name="Takaki Y."/>
            <person name="Nishi S."/>
            <person name="Hori S."/>
            <person name="Arai W."/>
            <person name="Tsubouchi T."/>
            <person name="Morono Y."/>
            <person name="Uchiyama I."/>
            <person name="Ito T."/>
            <person name="Fujiyama A."/>
            <person name="Inagaki F."/>
            <person name="Takami H."/>
        </authorList>
    </citation>
    <scope>NUCLEOTIDE SEQUENCE</scope>
    <source>
        <strain evidence="1">Expedition CK06-06</strain>
    </source>
</reference>
<name>X0XKC0_9ZZZZ</name>
<dbReference type="EMBL" id="BARS01038685">
    <property type="protein sequence ID" value="GAG25421.1"/>
    <property type="molecule type" value="Genomic_DNA"/>
</dbReference>
<dbReference type="AlphaFoldDB" id="X0XKC0"/>
<accession>X0XKC0</accession>
<protein>
    <submittedName>
        <fullName evidence="1">Uncharacterized protein</fullName>
    </submittedName>
</protein>
<evidence type="ECO:0000313" key="1">
    <source>
        <dbReference type="EMBL" id="GAG25421.1"/>
    </source>
</evidence>
<organism evidence="1">
    <name type="scientific">marine sediment metagenome</name>
    <dbReference type="NCBI Taxonomy" id="412755"/>
    <lineage>
        <taxon>unclassified sequences</taxon>
        <taxon>metagenomes</taxon>
        <taxon>ecological metagenomes</taxon>
    </lineage>
</organism>
<proteinExistence type="predicted"/>